<dbReference type="Gene3D" id="1.10.238.10">
    <property type="entry name" value="EF-hand"/>
    <property type="match status" value="1"/>
</dbReference>
<feature type="domain" description="EF-hand" evidence="2">
    <location>
        <begin position="125"/>
        <end position="153"/>
    </location>
</feature>
<dbReference type="PROSITE" id="PS00018">
    <property type="entry name" value="EF_HAND_1"/>
    <property type="match status" value="1"/>
</dbReference>
<dbReference type="PROSITE" id="PS50222">
    <property type="entry name" value="EF_HAND_2"/>
    <property type="match status" value="1"/>
</dbReference>
<organism evidence="3 4">
    <name type="scientific">Roseovarius aestuarii</name>
    <dbReference type="NCBI Taxonomy" id="475083"/>
    <lineage>
        <taxon>Bacteria</taxon>
        <taxon>Pseudomonadati</taxon>
        <taxon>Pseudomonadota</taxon>
        <taxon>Alphaproteobacteria</taxon>
        <taxon>Rhodobacterales</taxon>
        <taxon>Roseobacteraceae</taxon>
        <taxon>Roseovarius</taxon>
    </lineage>
</organism>
<evidence type="ECO:0000313" key="4">
    <source>
        <dbReference type="Proteomes" id="UP000193224"/>
    </source>
</evidence>
<dbReference type="EMBL" id="FWXB01000010">
    <property type="protein sequence ID" value="SMC12833.1"/>
    <property type="molecule type" value="Genomic_DNA"/>
</dbReference>
<dbReference type="Pfam" id="PF13202">
    <property type="entry name" value="EF-hand_5"/>
    <property type="match status" value="3"/>
</dbReference>
<evidence type="ECO:0000259" key="2">
    <source>
        <dbReference type="PROSITE" id="PS50222"/>
    </source>
</evidence>
<feature type="chain" id="PRO_5012168596" evidence="1">
    <location>
        <begin position="24"/>
        <end position="153"/>
    </location>
</feature>
<dbReference type="InterPro" id="IPR018247">
    <property type="entry name" value="EF_Hand_1_Ca_BS"/>
</dbReference>
<feature type="signal peptide" evidence="1">
    <location>
        <begin position="1"/>
        <end position="23"/>
    </location>
</feature>
<evidence type="ECO:0000256" key="1">
    <source>
        <dbReference type="SAM" id="SignalP"/>
    </source>
</evidence>
<protein>
    <submittedName>
        <fullName evidence="3">EF hand</fullName>
    </submittedName>
</protein>
<dbReference type="AlphaFoldDB" id="A0A1X7BTA0"/>
<sequence>MTYRTIIAVSLAAGAFLGTAAFAGSHKGHSKNDHHAHMMDMMRHMHSQMHEADHHDMRGRMPNKDRHSMKGMMGGAMQKMLDADGDGTVTPEEASAQLQAKLKQYDADASGTLSISEYEALHSAMIREMMVDRFQHLDADGNGQVTPEEMNVS</sequence>
<keyword evidence="4" id="KW-1185">Reference proteome</keyword>
<name>A0A1X7BTA0_9RHOB</name>
<dbReference type="Proteomes" id="UP000193224">
    <property type="component" value="Unassembled WGS sequence"/>
</dbReference>
<reference evidence="3 4" key="1">
    <citation type="submission" date="2017-03" db="EMBL/GenBank/DDBJ databases">
        <authorList>
            <person name="Afonso C.L."/>
            <person name="Miller P.J."/>
            <person name="Scott M.A."/>
            <person name="Spackman E."/>
            <person name="Goraichik I."/>
            <person name="Dimitrov K.M."/>
            <person name="Suarez D.L."/>
            <person name="Swayne D.E."/>
        </authorList>
    </citation>
    <scope>NUCLEOTIDE SEQUENCE [LARGE SCALE GENOMIC DNA]</scope>
    <source>
        <strain evidence="3 4">CECT 7745</strain>
    </source>
</reference>
<keyword evidence="1" id="KW-0732">Signal</keyword>
<dbReference type="RefSeq" id="WP_223412994.1">
    <property type="nucleotide sequence ID" value="NZ_FWXB01000010.1"/>
</dbReference>
<dbReference type="SUPFAM" id="SSF47473">
    <property type="entry name" value="EF-hand"/>
    <property type="match status" value="1"/>
</dbReference>
<proteinExistence type="predicted"/>
<dbReference type="InterPro" id="IPR011992">
    <property type="entry name" value="EF-hand-dom_pair"/>
</dbReference>
<accession>A0A1X7BTA0</accession>
<evidence type="ECO:0000313" key="3">
    <source>
        <dbReference type="EMBL" id="SMC12833.1"/>
    </source>
</evidence>
<gene>
    <name evidence="3" type="ORF">ROA7745_02665</name>
</gene>
<dbReference type="InterPro" id="IPR002048">
    <property type="entry name" value="EF_hand_dom"/>
</dbReference>
<dbReference type="GO" id="GO:0005509">
    <property type="term" value="F:calcium ion binding"/>
    <property type="evidence" value="ECO:0007669"/>
    <property type="project" value="InterPro"/>
</dbReference>